<sequence>MSIIQKNVKTDNGSSSVASCKYCSFRNELHASLNKLHGLPRKRLFRVKKQALEETLKEGDAVKHLLQLLEPWYALLSILHCQNIFNLEISSCSLAKCGT</sequence>
<dbReference type="EMBL" id="JAHRIO010060740">
    <property type="protein sequence ID" value="MEQ2178259.1"/>
    <property type="molecule type" value="Genomic_DNA"/>
</dbReference>
<proteinExistence type="predicted"/>
<reference evidence="1 2" key="1">
    <citation type="submission" date="2021-06" db="EMBL/GenBank/DDBJ databases">
        <authorList>
            <person name="Palmer J.M."/>
        </authorList>
    </citation>
    <scope>NUCLEOTIDE SEQUENCE [LARGE SCALE GENOMIC DNA]</scope>
    <source>
        <strain evidence="1 2">GA_2019</strain>
        <tissue evidence="1">Muscle</tissue>
    </source>
</reference>
<accession>A0ABV0P537</accession>
<evidence type="ECO:0000313" key="1">
    <source>
        <dbReference type="EMBL" id="MEQ2178259.1"/>
    </source>
</evidence>
<keyword evidence="2" id="KW-1185">Reference proteome</keyword>
<gene>
    <name evidence="1" type="ORF">GOODEAATRI_012176</name>
</gene>
<organism evidence="1 2">
    <name type="scientific">Goodea atripinnis</name>
    <dbReference type="NCBI Taxonomy" id="208336"/>
    <lineage>
        <taxon>Eukaryota</taxon>
        <taxon>Metazoa</taxon>
        <taxon>Chordata</taxon>
        <taxon>Craniata</taxon>
        <taxon>Vertebrata</taxon>
        <taxon>Euteleostomi</taxon>
        <taxon>Actinopterygii</taxon>
        <taxon>Neopterygii</taxon>
        <taxon>Teleostei</taxon>
        <taxon>Neoteleostei</taxon>
        <taxon>Acanthomorphata</taxon>
        <taxon>Ovalentaria</taxon>
        <taxon>Atherinomorphae</taxon>
        <taxon>Cyprinodontiformes</taxon>
        <taxon>Goodeidae</taxon>
        <taxon>Goodea</taxon>
    </lineage>
</organism>
<name>A0ABV0P537_9TELE</name>
<dbReference type="Proteomes" id="UP001476798">
    <property type="component" value="Unassembled WGS sequence"/>
</dbReference>
<evidence type="ECO:0000313" key="2">
    <source>
        <dbReference type="Proteomes" id="UP001476798"/>
    </source>
</evidence>
<comment type="caution">
    <text evidence="1">The sequence shown here is derived from an EMBL/GenBank/DDBJ whole genome shotgun (WGS) entry which is preliminary data.</text>
</comment>
<protein>
    <submittedName>
        <fullName evidence="1">Uncharacterized protein</fullName>
    </submittedName>
</protein>